<dbReference type="Gene3D" id="1.10.260.40">
    <property type="entry name" value="lambda repressor-like DNA-binding domains"/>
    <property type="match status" value="1"/>
</dbReference>
<name>A0ABR8REB7_9BACI</name>
<dbReference type="SMART" id="SM00028">
    <property type="entry name" value="TPR"/>
    <property type="match status" value="4"/>
</dbReference>
<organism evidence="2 3">
    <name type="scientific">Psychrobacillus faecigallinarum</name>
    <dbReference type="NCBI Taxonomy" id="2762235"/>
    <lineage>
        <taxon>Bacteria</taxon>
        <taxon>Bacillati</taxon>
        <taxon>Bacillota</taxon>
        <taxon>Bacilli</taxon>
        <taxon>Bacillales</taxon>
        <taxon>Bacillaceae</taxon>
        <taxon>Psychrobacillus</taxon>
    </lineage>
</organism>
<dbReference type="InterPro" id="IPR019734">
    <property type="entry name" value="TPR_rpt"/>
</dbReference>
<sequence length="429" mass="49989">MNIGQLIKLERQRQNMKQEYLASGICVPSYLSRIENGLVIPSEDIQQHLLKRLNVPLDALNNDGDEAKLSYFKSLFKSVINSRDKQKAKSLYQDVHIYIEEHPFEPNRLTLLVMETRLMLMLPNYANEVLTNVAILEEFKKEMSTDQLFYLSTIQGIISYQNNEFRQASEIFMNIFNLIKSYRMEDWEMAELYYISSLAFLSESRYILAIDYVKSALSYFNQEILIERSIECLVILGIAQKNTGVLKEAIASYEKAREISSKIESSKFKGMIEQNIGACYSLLKESDLALFHFKSSLQANSDPNINVISILSILKEHHKNNDISNALIWLNSGLEILYKLSESNRDFYANHFLVYKTILLNETNSISTFKRVLDYFESKQEFKYCSIYCYVLAKKLAKEKQYKQATIYYEKGFNYHIKQSKVSSWEELS</sequence>
<feature type="domain" description="HTH cro/C1-type" evidence="1">
    <location>
        <begin position="7"/>
        <end position="60"/>
    </location>
</feature>
<proteinExistence type="predicted"/>
<dbReference type="SUPFAM" id="SSF47413">
    <property type="entry name" value="lambda repressor-like DNA-binding domains"/>
    <property type="match status" value="1"/>
</dbReference>
<gene>
    <name evidence="2" type="ORF">H9650_18505</name>
</gene>
<dbReference type="CDD" id="cd00093">
    <property type="entry name" value="HTH_XRE"/>
    <property type="match status" value="1"/>
</dbReference>
<dbReference type="PROSITE" id="PS50943">
    <property type="entry name" value="HTH_CROC1"/>
    <property type="match status" value="1"/>
</dbReference>
<dbReference type="Pfam" id="PF01381">
    <property type="entry name" value="HTH_3"/>
    <property type="match status" value="1"/>
</dbReference>
<dbReference type="SMART" id="SM00530">
    <property type="entry name" value="HTH_XRE"/>
    <property type="match status" value="1"/>
</dbReference>
<dbReference type="InterPro" id="IPR011990">
    <property type="entry name" value="TPR-like_helical_dom_sf"/>
</dbReference>
<dbReference type="PANTHER" id="PTHR37038:SF14">
    <property type="entry name" value="TRANSCRIPTIONAL ACTIVATOR"/>
    <property type="match status" value="1"/>
</dbReference>
<protein>
    <submittedName>
        <fullName evidence="2">Helix-turn-helix transcriptional regulator</fullName>
    </submittedName>
</protein>
<evidence type="ECO:0000259" key="1">
    <source>
        <dbReference type="PROSITE" id="PS50943"/>
    </source>
</evidence>
<dbReference type="SUPFAM" id="SSF48452">
    <property type="entry name" value="TPR-like"/>
    <property type="match status" value="1"/>
</dbReference>
<keyword evidence="3" id="KW-1185">Reference proteome</keyword>
<evidence type="ECO:0000313" key="3">
    <source>
        <dbReference type="Proteomes" id="UP000640786"/>
    </source>
</evidence>
<dbReference type="Proteomes" id="UP000640786">
    <property type="component" value="Unassembled WGS sequence"/>
</dbReference>
<dbReference type="InterPro" id="IPR001387">
    <property type="entry name" value="Cro/C1-type_HTH"/>
</dbReference>
<evidence type="ECO:0000313" key="2">
    <source>
        <dbReference type="EMBL" id="MBD7946101.1"/>
    </source>
</evidence>
<dbReference type="EMBL" id="JACSQO010000013">
    <property type="protein sequence ID" value="MBD7946101.1"/>
    <property type="molecule type" value="Genomic_DNA"/>
</dbReference>
<dbReference type="PANTHER" id="PTHR37038">
    <property type="entry name" value="TRANSCRIPTIONAL REGULATOR-RELATED"/>
    <property type="match status" value="1"/>
</dbReference>
<accession>A0ABR8REB7</accession>
<dbReference type="InterPro" id="IPR053163">
    <property type="entry name" value="HTH-type_regulator_Rgg"/>
</dbReference>
<reference evidence="2 3" key="1">
    <citation type="submission" date="2020-08" db="EMBL/GenBank/DDBJ databases">
        <title>A Genomic Blueprint of the Chicken Gut Microbiome.</title>
        <authorList>
            <person name="Gilroy R."/>
            <person name="Ravi A."/>
            <person name="Getino M."/>
            <person name="Pursley I."/>
            <person name="Horton D.L."/>
            <person name="Alikhan N.-F."/>
            <person name="Baker D."/>
            <person name="Gharbi K."/>
            <person name="Hall N."/>
            <person name="Watson M."/>
            <person name="Adriaenssens E.M."/>
            <person name="Foster-Nyarko E."/>
            <person name="Jarju S."/>
            <person name="Secka A."/>
            <person name="Antonio M."/>
            <person name="Oren A."/>
            <person name="Chaudhuri R."/>
            <person name="La Ragione R.M."/>
            <person name="Hildebrand F."/>
            <person name="Pallen M.J."/>
        </authorList>
    </citation>
    <scope>NUCLEOTIDE SEQUENCE [LARGE SCALE GENOMIC DNA]</scope>
    <source>
        <strain evidence="2 3">Sa2BUA9</strain>
    </source>
</reference>
<dbReference type="InterPro" id="IPR010982">
    <property type="entry name" value="Lambda_DNA-bd_dom_sf"/>
</dbReference>
<dbReference type="Gene3D" id="1.25.40.10">
    <property type="entry name" value="Tetratricopeptide repeat domain"/>
    <property type="match status" value="1"/>
</dbReference>
<comment type="caution">
    <text evidence="2">The sequence shown here is derived from an EMBL/GenBank/DDBJ whole genome shotgun (WGS) entry which is preliminary data.</text>
</comment>
<dbReference type="RefSeq" id="WP_191697889.1">
    <property type="nucleotide sequence ID" value="NZ_JACSQO010000013.1"/>
</dbReference>